<keyword evidence="3 6" id="KW-0812">Transmembrane</keyword>
<dbReference type="Pfam" id="PF03899">
    <property type="entry name" value="ATP-synt_I"/>
    <property type="match status" value="1"/>
</dbReference>
<gene>
    <name evidence="7" type="ORF">SAMN05444401_0669</name>
</gene>
<name>A0A1M6B8U0_9CLOT</name>
<feature type="transmembrane region" description="Helical" evidence="6">
    <location>
        <begin position="12"/>
        <end position="30"/>
    </location>
</feature>
<feature type="transmembrane region" description="Helical" evidence="6">
    <location>
        <begin position="97"/>
        <end position="118"/>
    </location>
</feature>
<dbReference type="GO" id="GO:0005886">
    <property type="term" value="C:plasma membrane"/>
    <property type="evidence" value="ECO:0007669"/>
    <property type="project" value="UniProtKB-SubCell"/>
</dbReference>
<accession>A0A1M6B8U0</accession>
<dbReference type="AlphaFoldDB" id="A0A1M6B8U0"/>
<comment type="subcellular location">
    <subcellularLocation>
        <location evidence="1">Cell membrane</location>
        <topology evidence="1">Multi-pass membrane protein</topology>
    </subcellularLocation>
</comment>
<dbReference type="InterPro" id="IPR005598">
    <property type="entry name" value="ATP_synth_I"/>
</dbReference>
<keyword evidence="5 6" id="KW-0472">Membrane</keyword>
<evidence type="ECO:0000256" key="5">
    <source>
        <dbReference type="ARBA" id="ARBA00023136"/>
    </source>
</evidence>
<dbReference type="RefSeq" id="WP_073003785.1">
    <property type="nucleotide sequence ID" value="NZ_FQZO01000001.1"/>
</dbReference>
<dbReference type="EMBL" id="FQZO01000001">
    <property type="protein sequence ID" value="SHI45116.1"/>
    <property type="molecule type" value="Genomic_DNA"/>
</dbReference>
<organism evidence="7 8">
    <name type="scientific">Clostridium amylolyticum</name>
    <dbReference type="NCBI Taxonomy" id="1121298"/>
    <lineage>
        <taxon>Bacteria</taxon>
        <taxon>Bacillati</taxon>
        <taxon>Bacillota</taxon>
        <taxon>Clostridia</taxon>
        <taxon>Eubacteriales</taxon>
        <taxon>Clostridiaceae</taxon>
        <taxon>Clostridium</taxon>
    </lineage>
</organism>
<reference evidence="7 8" key="1">
    <citation type="submission" date="2016-11" db="EMBL/GenBank/DDBJ databases">
        <authorList>
            <person name="Jaros S."/>
            <person name="Januszkiewicz K."/>
            <person name="Wedrychowicz H."/>
        </authorList>
    </citation>
    <scope>NUCLEOTIDE SEQUENCE [LARGE SCALE GENOMIC DNA]</scope>
    <source>
        <strain evidence="7 8">DSM 21864</strain>
    </source>
</reference>
<protein>
    <submittedName>
        <fullName evidence="7">ATP synthase protein I</fullName>
    </submittedName>
</protein>
<evidence type="ECO:0000256" key="1">
    <source>
        <dbReference type="ARBA" id="ARBA00004651"/>
    </source>
</evidence>
<evidence type="ECO:0000256" key="6">
    <source>
        <dbReference type="SAM" id="Phobius"/>
    </source>
</evidence>
<feature type="transmembrane region" description="Helical" evidence="6">
    <location>
        <begin position="68"/>
        <end position="91"/>
    </location>
</feature>
<evidence type="ECO:0000256" key="3">
    <source>
        <dbReference type="ARBA" id="ARBA00022692"/>
    </source>
</evidence>
<dbReference type="STRING" id="1121298.SAMN05444401_0669"/>
<feature type="transmembrane region" description="Helical" evidence="6">
    <location>
        <begin position="36"/>
        <end position="56"/>
    </location>
</feature>
<dbReference type="Proteomes" id="UP000184080">
    <property type="component" value="Unassembled WGS sequence"/>
</dbReference>
<sequence>MEKELTNLIKKVSLIDIALLLLISPIIILFKSYDMALVFDLGLLLSMGNFITSTFITSKVIKSNNKEIIVYVSYAVRILVVASVGAILTFINTSYSLIFVFGFTVHYISFLIYGVIFIKKGSE</sequence>
<evidence type="ECO:0000313" key="7">
    <source>
        <dbReference type="EMBL" id="SHI45116.1"/>
    </source>
</evidence>
<keyword evidence="2" id="KW-1003">Cell membrane</keyword>
<proteinExistence type="predicted"/>
<keyword evidence="4 6" id="KW-1133">Transmembrane helix</keyword>
<keyword evidence="8" id="KW-1185">Reference proteome</keyword>
<evidence type="ECO:0000313" key="8">
    <source>
        <dbReference type="Proteomes" id="UP000184080"/>
    </source>
</evidence>
<evidence type="ECO:0000256" key="2">
    <source>
        <dbReference type="ARBA" id="ARBA00022475"/>
    </source>
</evidence>
<evidence type="ECO:0000256" key="4">
    <source>
        <dbReference type="ARBA" id="ARBA00022989"/>
    </source>
</evidence>